<dbReference type="InterPro" id="IPR036005">
    <property type="entry name" value="Creatinase/aminopeptidase-like"/>
</dbReference>
<dbReference type="GO" id="GO:0004177">
    <property type="term" value="F:aminopeptidase activity"/>
    <property type="evidence" value="ECO:0007669"/>
    <property type="project" value="TreeGrafter"/>
</dbReference>
<dbReference type="Pfam" id="PF00557">
    <property type="entry name" value="Peptidase_M24"/>
    <property type="match status" value="1"/>
</dbReference>
<name>A0A060SJ37_PYCCI</name>
<comment type="similarity">
    <text evidence="2">Belongs to the peptidase M24B family.</text>
</comment>
<reference evidence="7" key="1">
    <citation type="submission" date="2014-01" db="EMBL/GenBank/DDBJ databases">
        <title>The genome of the white-rot fungus Pycnoporus cinnabarinus: a basidiomycete model with a versatile arsenal for lignocellulosic biomass breakdown.</title>
        <authorList>
            <person name="Levasseur A."/>
            <person name="Lomascolo A."/>
            <person name="Ruiz-Duenas F.J."/>
            <person name="Uzan E."/>
            <person name="Piumi F."/>
            <person name="Kues U."/>
            <person name="Ram A.F.J."/>
            <person name="Murat C."/>
            <person name="Haon M."/>
            <person name="Benoit I."/>
            <person name="Arfi Y."/>
            <person name="Chevret D."/>
            <person name="Drula E."/>
            <person name="Kwon M.J."/>
            <person name="Gouret P."/>
            <person name="Lesage-Meessen L."/>
            <person name="Lombard V."/>
            <person name="Mariette J."/>
            <person name="Noirot C."/>
            <person name="Park J."/>
            <person name="Patyshakuliyeva A."/>
            <person name="Wieneger R.A.B."/>
            <person name="Wosten H.A.B."/>
            <person name="Martin F."/>
            <person name="Coutinho P.M."/>
            <person name="de Vries R."/>
            <person name="Martinez A.T."/>
            <person name="Klopp C."/>
            <person name="Pontarotti P."/>
            <person name="Henrissat B."/>
            <person name="Record E."/>
        </authorList>
    </citation>
    <scope>NUCLEOTIDE SEQUENCE [LARGE SCALE GENOMIC DNA]</scope>
    <source>
        <strain evidence="7">BRFM137</strain>
    </source>
</reference>
<feature type="domain" description="Peptidase M24" evidence="6">
    <location>
        <begin position="8"/>
        <end position="144"/>
    </location>
</feature>
<evidence type="ECO:0000256" key="1">
    <source>
        <dbReference type="ARBA" id="ARBA00001936"/>
    </source>
</evidence>
<dbReference type="OMA" id="CATPATW"/>
<dbReference type="Gene3D" id="3.90.230.10">
    <property type="entry name" value="Creatinase/methionine aminopeptidase superfamily"/>
    <property type="match status" value="1"/>
</dbReference>
<evidence type="ECO:0000313" key="7">
    <source>
        <dbReference type="EMBL" id="CDO74201.1"/>
    </source>
</evidence>
<organism evidence="7 8">
    <name type="scientific">Pycnoporus cinnabarinus</name>
    <name type="common">Cinnabar-red polypore</name>
    <name type="synonym">Trametes cinnabarina</name>
    <dbReference type="NCBI Taxonomy" id="5643"/>
    <lineage>
        <taxon>Eukaryota</taxon>
        <taxon>Fungi</taxon>
        <taxon>Dikarya</taxon>
        <taxon>Basidiomycota</taxon>
        <taxon>Agaricomycotina</taxon>
        <taxon>Agaricomycetes</taxon>
        <taxon>Polyporales</taxon>
        <taxon>Polyporaceae</taxon>
        <taxon>Trametes</taxon>
    </lineage>
</organism>
<dbReference type="EMBL" id="CCBP010000125">
    <property type="protein sequence ID" value="CDO74201.1"/>
    <property type="molecule type" value="Genomic_DNA"/>
</dbReference>
<dbReference type="GO" id="GO:0006508">
    <property type="term" value="P:proteolysis"/>
    <property type="evidence" value="ECO:0007669"/>
    <property type="project" value="TreeGrafter"/>
</dbReference>
<comment type="caution">
    <text evidence="7">The sequence shown here is derived from an EMBL/GenBank/DDBJ whole genome shotgun (WGS) entry which is preliminary data.</text>
</comment>
<evidence type="ECO:0000259" key="6">
    <source>
        <dbReference type="Pfam" id="PF00557"/>
    </source>
</evidence>
<protein>
    <recommendedName>
        <fullName evidence="6">Peptidase M24 domain-containing protein</fullName>
    </recommendedName>
</protein>
<evidence type="ECO:0000256" key="5">
    <source>
        <dbReference type="ARBA" id="ARBA00023211"/>
    </source>
</evidence>
<sequence length="206" mass="22600">MQPTNVPHSGYASDITRTFPANGSFSPEQATLYNALLSVQKHLITLCTEASGMSILQIHRESCTMLRRELERIGFNFPLGAGTLDTLYPHLVGHPVGIDLHESNQSERDARLKEGMVVTIEPGVYVPPFSEFPRAFHNIGIRIEVSSLQGSESYAHPCVEPSRNRPPFQDEVLVGKNHPIVLSVNAPKEIADIEGSCQGLLGLSPF</sequence>
<dbReference type="STRING" id="5643.A0A060SJ37"/>
<gene>
    <name evidence="7" type="ORF">BN946_scf185043.g253</name>
</gene>
<dbReference type="AlphaFoldDB" id="A0A060SJ37"/>
<evidence type="ECO:0000256" key="3">
    <source>
        <dbReference type="ARBA" id="ARBA00022723"/>
    </source>
</evidence>
<keyword evidence="3" id="KW-0479">Metal-binding</keyword>
<dbReference type="InterPro" id="IPR000994">
    <property type="entry name" value="Pept_M24"/>
</dbReference>
<evidence type="ECO:0000256" key="4">
    <source>
        <dbReference type="ARBA" id="ARBA00022801"/>
    </source>
</evidence>
<proteinExistence type="inferred from homology"/>
<comment type="cofactor">
    <cofactor evidence="1">
        <name>Mn(2+)</name>
        <dbReference type="ChEBI" id="CHEBI:29035"/>
    </cofactor>
</comment>
<dbReference type="InterPro" id="IPR052433">
    <property type="entry name" value="X-Pro_dipept-like"/>
</dbReference>
<accession>A0A060SJ37</accession>
<dbReference type="GO" id="GO:0046872">
    <property type="term" value="F:metal ion binding"/>
    <property type="evidence" value="ECO:0007669"/>
    <property type="project" value="UniProtKB-KW"/>
</dbReference>
<dbReference type="SUPFAM" id="SSF55920">
    <property type="entry name" value="Creatinase/aminopeptidase"/>
    <property type="match status" value="1"/>
</dbReference>
<keyword evidence="4" id="KW-0378">Hydrolase</keyword>
<keyword evidence="5" id="KW-0464">Manganese</keyword>
<keyword evidence="8" id="KW-1185">Reference proteome</keyword>
<dbReference type="PANTHER" id="PTHR43226:SF4">
    <property type="entry name" value="XAA-PRO AMINOPEPTIDASE 3"/>
    <property type="match status" value="1"/>
</dbReference>
<dbReference type="Proteomes" id="UP000029665">
    <property type="component" value="Unassembled WGS sequence"/>
</dbReference>
<evidence type="ECO:0000256" key="2">
    <source>
        <dbReference type="ARBA" id="ARBA00008766"/>
    </source>
</evidence>
<dbReference type="GO" id="GO:0005739">
    <property type="term" value="C:mitochondrion"/>
    <property type="evidence" value="ECO:0007669"/>
    <property type="project" value="TreeGrafter"/>
</dbReference>
<evidence type="ECO:0000313" key="8">
    <source>
        <dbReference type="Proteomes" id="UP000029665"/>
    </source>
</evidence>
<dbReference type="OrthoDB" id="4215474at2759"/>
<dbReference type="PANTHER" id="PTHR43226">
    <property type="entry name" value="XAA-PRO AMINOPEPTIDASE 3"/>
    <property type="match status" value="1"/>
</dbReference>
<dbReference type="HOGENOM" id="CLU_1475849_0_0_1"/>